<dbReference type="GeneID" id="93492980"/>
<dbReference type="GO" id="GO:0003700">
    <property type="term" value="F:DNA-binding transcription factor activity"/>
    <property type="evidence" value="ECO:0007669"/>
    <property type="project" value="InterPro"/>
</dbReference>
<protein>
    <recommendedName>
        <fullName evidence="1">HTH marR-type domain-containing protein</fullName>
    </recommendedName>
</protein>
<dbReference type="OrthoDB" id="120080at2"/>
<dbReference type="AlphaFoldDB" id="A0A1X2CIZ3"/>
<keyword evidence="3" id="KW-1185">Reference proteome</keyword>
<evidence type="ECO:0000259" key="1">
    <source>
        <dbReference type="PROSITE" id="PS50995"/>
    </source>
</evidence>
<dbReference type="Pfam" id="PF12802">
    <property type="entry name" value="MarR_2"/>
    <property type="match status" value="1"/>
</dbReference>
<dbReference type="GO" id="GO:0006950">
    <property type="term" value="P:response to stress"/>
    <property type="evidence" value="ECO:0007669"/>
    <property type="project" value="TreeGrafter"/>
</dbReference>
<feature type="domain" description="HTH marR-type" evidence="1">
    <location>
        <begin position="1"/>
        <end position="145"/>
    </location>
</feature>
<comment type="caution">
    <text evidence="2">The sequence shown here is derived from an EMBL/GenBank/DDBJ whole genome shotgun (WGS) entry which is preliminary data.</text>
</comment>
<dbReference type="PANTHER" id="PTHR33164:SF99">
    <property type="entry name" value="MARR FAMILY REGULATORY PROTEIN"/>
    <property type="match status" value="1"/>
</dbReference>
<dbReference type="STRING" id="486698.AWC22_22965"/>
<gene>
    <name evidence="2" type="ORF">AWC22_22965</name>
</gene>
<dbReference type="InterPro" id="IPR036390">
    <property type="entry name" value="WH_DNA-bd_sf"/>
</dbReference>
<accession>A0A1X2CIZ3</accession>
<dbReference type="SMART" id="SM00347">
    <property type="entry name" value="HTH_MARR"/>
    <property type="match status" value="1"/>
</dbReference>
<sequence>MQQKARNLALDMREGCLGVRIGRLHRLVARRFDHALRPQGLSLPQLEVLGVLMLRGPLKPSAVADALAVERSTISRNLSLMAQRGWVELEYSPSGRSTSATLTRQGIETLAQARTAWAAAQRDVLSLLGADSAATIDNWLEALAE</sequence>
<proteinExistence type="predicted"/>
<organism evidence="2 3">
    <name type="scientific">Mycobacterium riyadhense</name>
    <dbReference type="NCBI Taxonomy" id="486698"/>
    <lineage>
        <taxon>Bacteria</taxon>
        <taxon>Bacillati</taxon>
        <taxon>Actinomycetota</taxon>
        <taxon>Actinomycetes</taxon>
        <taxon>Mycobacteriales</taxon>
        <taxon>Mycobacteriaceae</taxon>
        <taxon>Mycobacterium</taxon>
    </lineage>
</organism>
<name>A0A1X2CIZ3_9MYCO</name>
<dbReference type="InterPro" id="IPR036388">
    <property type="entry name" value="WH-like_DNA-bd_sf"/>
</dbReference>
<dbReference type="PANTHER" id="PTHR33164">
    <property type="entry name" value="TRANSCRIPTIONAL REGULATOR, MARR FAMILY"/>
    <property type="match status" value="1"/>
</dbReference>
<evidence type="ECO:0000313" key="3">
    <source>
        <dbReference type="Proteomes" id="UP000193087"/>
    </source>
</evidence>
<dbReference type="InterPro" id="IPR000835">
    <property type="entry name" value="HTH_MarR-typ"/>
</dbReference>
<dbReference type="PROSITE" id="PS50995">
    <property type="entry name" value="HTH_MARR_2"/>
    <property type="match status" value="1"/>
</dbReference>
<reference evidence="2 3" key="1">
    <citation type="submission" date="2016-01" db="EMBL/GenBank/DDBJ databases">
        <title>The new phylogeny of the genus Mycobacterium.</title>
        <authorList>
            <person name="Tarcisio F."/>
            <person name="Conor M."/>
            <person name="Antonella G."/>
            <person name="Elisabetta G."/>
            <person name="Giulia F.S."/>
            <person name="Sara T."/>
            <person name="Anna F."/>
            <person name="Clotilde B."/>
            <person name="Roberto B."/>
            <person name="Veronica D.S."/>
            <person name="Fabio R."/>
            <person name="Monica P."/>
            <person name="Olivier J."/>
            <person name="Enrico T."/>
            <person name="Nicola S."/>
        </authorList>
    </citation>
    <scope>NUCLEOTIDE SEQUENCE [LARGE SCALE GENOMIC DNA]</scope>
    <source>
        <strain evidence="2 3">DSM 45176</strain>
    </source>
</reference>
<evidence type="ECO:0000313" key="2">
    <source>
        <dbReference type="EMBL" id="ORW75289.1"/>
    </source>
</evidence>
<dbReference type="Proteomes" id="UP000193087">
    <property type="component" value="Unassembled WGS sequence"/>
</dbReference>
<dbReference type="SUPFAM" id="SSF46785">
    <property type="entry name" value="Winged helix' DNA-binding domain"/>
    <property type="match status" value="1"/>
</dbReference>
<dbReference type="EMBL" id="LQPQ01000114">
    <property type="protein sequence ID" value="ORW75289.1"/>
    <property type="molecule type" value="Genomic_DNA"/>
</dbReference>
<dbReference type="InterPro" id="IPR039422">
    <property type="entry name" value="MarR/SlyA-like"/>
</dbReference>
<dbReference type="RefSeq" id="WP_085251300.1">
    <property type="nucleotide sequence ID" value="NZ_CAJMWJ010000001.1"/>
</dbReference>
<dbReference type="Gene3D" id="1.10.10.10">
    <property type="entry name" value="Winged helix-like DNA-binding domain superfamily/Winged helix DNA-binding domain"/>
    <property type="match status" value="1"/>
</dbReference>